<accession>A0AAN9VW32</accession>
<protein>
    <submittedName>
        <fullName evidence="2">Uncharacterized protein</fullName>
    </submittedName>
</protein>
<evidence type="ECO:0000313" key="2">
    <source>
        <dbReference type="EMBL" id="KAK7872545.1"/>
    </source>
</evidence>
<organism evidence="2 3">
    <name type="scientific">Gryllus longicercus</name>
    <dbReference type="NCBI Taxonomy" id="2509291"/>
    <lineage>
        <taxon>Eukaryota</taxon>
        <taxon>Metazoa</taxon>
        <taxon>Ecdysozoa</taxon>
        <taxon>Arthropoda</taxon>
        <taxon>Hexapoda</taxon>
        <taxon>Insecta</taxon>
        <taxon>Pterygota</taxon>
        <taxon>Neoptera</taxon>
        <taxon>Polyneoptera</taxon>
        <taxon>Orthoptera</taxon>
        <taxon>Ensifera</taxon>
        <taxon>Gryllidea</taxon>
        <taxon>Grylloidea</taxon>
        <taxon>Gryllidae</taxon>
        <taxon>Gryllinae</taxon>
        <taxon>Gryllus</taxon>
    </lineage>
</organism>
<comment type="caution">
    <text evidence="2">The sequence shown here is derived from an EMBL/GenBank/DDBJ whole genome shotgun (WGS) entry which is preliminary data.</text>
</comment>
<feature type="region of interest" description="Disordered" evidence="1">
    <location>
        <begin position="44"/>
        <end position="126"/>
    </location>
</feature>
<feature type="compositionally biased region" description="Polar residues" evidence="1">
    <location>
        <begin position="71"/>
        <end position="87"/>
    </location>
</feature>
<proteinExistence type="predicted"/>
<sequence>MSADPPAQLFSWVPLRKWRATKSSISAFNNKNLLCFTWARPHRSRPSAQAITLATPKAARRRAAAGRLSGAQESAASENISPRQSTSAARGRFAQRAAGGGGGDPRSSQSKKPAPDPRFNEHTMAPHMKFNTMRYQILHGRAAAVNAVL</sequence>
<evidence type="ECO:0000313" key="3">
    <source>
        <dbReference type="Proteomes" id="UP001378592"/>
    </source>
</evidence>
<evidence type="ECO:0000256" key="1">
    <source>
        <dbReference type="SAM" id="MobiDB-lite"/>
    </source>
</evidence>
<feature type="compositionally biased region" description="Low complexity" evidence="1">
    <location>
        <begin position="88"/>
        <end position="97"/>
    </location>
</feature>
<dbReference type="AlphaFoldDB" id="A0AAN9VW32"/>
<dbReference type="Proteomes" id="UP001378592">
    <property type="component" value="Unassembled WGS sequence"/>
</dbReference>
<keyword evidence="3" id="KW-1185">Reference proteome</keyword>
<gene>
    <name evidence="2" type="ORF">R5R35_013779</name>
</gene>
<name>A0AAN9VW32_9ORTH</name>
<dbReference type="EMBL" id="JAZDUA010000023">
    <property type="protein sequence ID" value="KAK7872545.1"/>
    <property type="molecule type" value="Genomic_DNA"/>
</dbReference>
<reference evidence="2 3" key="1">
    <citation type="submission" date="2024-03" db="EMBL/GenBank/DDBJ databases">
        <title>The genome assembly and annotation of the cricket Gryllus longicercus Weissman &amp; Gray.</title>
        <authorList>
            <person name="Szrajer S."/>
            <person name="Gray D."/>
            <person name="Ylla G."/>
        </authorList>
    </citation>
    <scope>NUCLEOTIDE SEQUENCE [LARGE SCALE GENOMIC DNA]</scope>
    <source>
        <strain evidence="2">DAG 2021-001</strain>
        <tissue evidence="2">Whole body minus gut</tissue>
    </source>
</reference>